<dbReference type="Pfam" id="PF10031">
    <property type="entry name" value="DUF2273"/>
    <property type="match status" value="1"/>
</dbReference>
<keyword evidence="1" id="KW-0812">Transmembrane</keyword>
<evidence type="ECO:0000313" key="3">
    <source>
        <dbReference type="Proteomes" id="UP000774947"/>
    </source>
</evidence>
<accession>A0A921DU96</accession>
<keyword evidence="1" id="KW-0472">Membrane</keyword>
<dbReference type="Proteomes" id="UP000774947">
    <property type="component" value="Unassembled WGS sequence"/>
</dbReference>
<gene>
    <name evidence="2" type="ORF">K8W17_02310</name>
</gene>
<organism evidence="2 3">
    <name type="scientific">Lapidilactobacillus dextrinicus</name>
    <dbReference type="NCBI Taxonomy" id="51664"/>
    <lineage>
        <taxon>Bacteria</taxon>
        <taxon>Bacillati</taxon>
        <taxon>Bacillota</taxon>
        <taxon>Bacilli</taxon>
        <taxon>Lactobacillales</taxon>
        <taxon>Lactobacillaceae</taxon>
        <taxon>Lapidilactobacillus</taxon>
    </lineage>
</organism>
<feature type="transmembrane region" description="Helical" evidence="1">
    <location>
        <begin position="7"/>
        <end position="28"/>
    </location>
</feature>
<evidence type="ECO:0000256" key="1">
    <source>
        <dbReference type="SAM" id="Phobius"/>
    </source>
</evidence>
<reference evidence="2" key="2">
    <citation type="submission" date="2021-09" db="EMBL/GenBank/DDBJ databases">
        <authorList>
            <person name="Gilroy R."/>
        </authorList>
    </citation>
    <scope>NUCLEOTIDE SEQUENCE</scope>
    <source>
        <strain evidence="2">CHK173-2119</strain>
    </source>
</reference>
<dbReference type="AlphaFoldDB" id="A0A921DU96"/>
<dbReference type="EMBL" id="DYXY01000055">
    <property type="protein sequence ID" value="HJE14896.1"/>
    <property type="molecule type" value="Genomic_DNA"/>
</dbReference>
<feature type="transmembrane region" description="Helical" evidence="1">
    <location>
        <begin position="34"/>
        <end position="55"/>
    </location>
</feature>
<reference evidence="2" key="1">
    <citation type="journal article" date="2021" name="PeerJ">
        <title>Extensive microbial diversity within the chicken gut microbiome revealed by metagenomics and culture.</title>
        <authorList>
            <person name="Gilroy R."/>
            <person name="Ravi A."/>
            <person name="Getino M."/>
            <person name="Pursley I."/>
            <person name="Horton D.L."/>
            <person name="Alikhan N.F."/>
            <person name="Baker D."/>
            <person name="Gharbi K."/>
            <person name="Hall N."/>
            <person name="Watson M."/>
            <person name="Adriaenssens E.M."/>
            <person name="Foster-Nyarko E."/>
            <person name="Jarju S."/>
            <person name="Secka A."/>
            <person name="Antonio M."/>
            <person name="Oren A."/>
            <person name="Chaudhuri R.R."/>
            <person name="La Ragione R."/>
            <person name="Hildebrand F."/>
            <person name="Pallen M.J."/>
        </authorList>
    </citation>
    <scope>NUCLEOTIDE SEQUENCE</scope>
    <source>
        <strain evidence="2">CHK173-2119</strain>
    </source>
</reference>
<comment type="caution">
    <text evidence="2">The sequence shown here is derived from an EMBL/GenBank/DDBJ whole genome shotgun (WGS) entry which is preliminary data.</text>
</comment>
<name>A0A921DU96_9LACO</name>
<dbReference type="InterPro" id="IPR018730">
    <property type="entry name" value="DUF2273"/>
</dbReference>
<proteinExistence type="predicted"/>
<sequence length="65" mass="7362">MKAFWQQFMLPIIGGGLGLIVAILFVTLGFFKTLLLIILTIIGIAGGFYLQKIGLFNDWLKRFRD</sequence>
<evidence type="ECO:0000313" key="2">
    <source>
        <dbReference type="EMBL" id="HJE14896.1"/>
    </source>
</evidence>
<keyword evidence="1" id="KW-1133">Transmembrane helix</keyword>
<protein>
    <submittedName>
        <fullName evidence="2">DUF2273 domain-containing protein</fullName>
    </submittedName>
</protein>